<feature type="transmembrane region" description="Helical" evidence="1">
    <location>
        <begin position="7"/>
        <end position="25"/>
    </location>
</feature>
<dbReference type="AlphaFoldDB" id="A0A935K4Y3"/>
<keyword evidence="1" id="KW-1133">Transmembrane helix</keyword>
<protein>
    <submittedName>
        <fullName evidence="3">DUF802 domain-containing protein</fullName>
    </submittedName>
</protein>
<dbReference type="InterPro" id="IPR008520">
    <property type="entry name" value="DUF802"/>
</dbReference>
<keyword evidence="1" id="KW-0472">Membrane</keyword>
<feature type="transmembrane region" description="Helical" evidence="1">
    <location>
        <begin position="155"/>
        <end position="179"/>
    </location>
</feature>
<evidence type="ECO:0000313" key="3">
    <source>
        <dbReference type="EMBL" id="MBK7415692.1"/>
    </source>
</evidence>
<keyword evidence="1" id="KW-0812">Transmembrane</keyword>
<accession>A0A935K4Y3</accession>
<evidence type="ECO:0000259" key="2">
    <source>
        <dbReference type="Pfam" id="PF05650"/>
    </source>
</evidence>
<gene>
    <name evidence="3" type="ORF">IPJ38_11855</name>
</gene>
<dbReference type="EMBL" id="JADJMS010000024">
    <property type="protein sequence ID" value="MBK7415692.1"/>
    <property type="molecule type" value="Genomic_DNA"/>
</dbReference>
<feature type="transmembrane region" description="Helical" evidence="1">
    <location>
        <begin position="107"/>
        <end position="135"/>
    </location>
</feature>
<feature type="domain" description="DUF802" evidence="2">
    <location>
        <begin position="510"/>
        <end position="562"/>
    </location>
</feature>
<name>A0A935K4Y3_9RHOO</name>
<proteinExistence type="predicted"/>
<dbReference type="Proteomes" id="UP000739411">
    <property type="component" value="Unassembled WGS sequence"/>
</dbReference>
<comment type="caution">
    <text evidence="3">The sequence shown here is derived from an EMBL/GenBank/DDBJ whole genome shotgun (WGS) entry which is preliminary data.</text>
</comment>
<sequence length="830" mass="88794">MNRNFSISAFILGLLAVLWVAAGYIGGSHLALAVTLIIAAVYMAGALELRRFDADTHGLADALRAIPDDLAHLGEWLQRVPPALKNNVRLRIEGERVALPGPGLTPYLVGLLVLLGMLGTFLGMVVTLNGAVLALESTTDLHTIRAALAAPVKGLGVAFGTSVAGVATSAMLGLISALCRRDRLQVGQLLDSKIASVLRDFSLAHQRQETFKALQAQSQALPELVTTLQAMMTQMAEQNRQLGDQLLAGQHSFHQEAKTLYTDLAQSVDQSLKASLRDSAMVAAETIQPVVTATMNGIAGQTRDLHDKLFSTVQTRLDDVAGRFSQTLGTVGDSLNQAVTRHEQATETQHQHLQTALQSYADTFEQRSGKLLSSVEGLHAGLQSDAEQRNTALVAATHDTHQQLADTVSRQLDGVASRFDLAVGQVADTWRSALVEQSKASDGLHDKLQSALTGFAETFAERANGLLLAVDRNQSAIHSEISALHAQLAAASRAEQSALTQQVASQLDGLALRFDGAVSNVADTWTRALASHEQASERLTSALDKTQSGLVDTFAERSAGLLSELHSQQAAWQSKWSTGENERQRAYSDALLALSERLEKQWQNAGNATLAQQEQITRSLAETARDVVATTQTQAQTTIDEVTRLMQTAAEAPKAAAEVIGQLRHELSASIARDNNLLEERSRIMETLATLLDAINHASREQRSAIDALVASSAEVLERVGGQFASKVDSESGKLVEVGTTIAGSAIEVASLGEAFGTAVQLFAASSDKMMGALQRIEGGLAKSLTRSDEQLAYYVAQAREIIDLSIMSQQRMVDDLHRVAASQPAASEA</sequence>
<reference evidence="3 4" key="1">
    <citation type="submission" date="2020-10" db="EMBL/GenBank/DDBJ databases">
        <title>Connecting structure to function with the recovery of over 1000 high-quality activated sludge metagenome-assembled genomes encoding full-length rRNA genes using long-read sequencing.</title>
        <authorList>
            <person name="Singleton C.M."/>
            <person name="Petriglieri F."/>
            <person name="Kristensen J.M."/>
            <person name="Kirkegaard R.H."/>
            <person name="Michaelsen T.Y."/>
            <person name="Andersen M.H."/>
            <person name="Karst S.M."/>
            <person name="Dueholm M.S."/>
            <person name="Nielsen P.H."/>
            <person name="Albertsen M."/>
        </authorList>
    </citation>
    <scope>NUCLEOTIDE SEQUENCE [LARGE SCALE GENOMIC DNA]</scope>
    <source>
        <strain evidence="3">EsbW_18-Q3-R4-48_BATAC.463</strain>
    </source>
</reference>
<dbReference type="Gene3D" id="1.20.120.20">
    <property type="entry name" value="Apolipoprotein"/>
    <property type="match status" value="1"/>
</dbReference>
<evidence type="ECO:0000313" key="4">
    <source>
        <dbReference type="Proteomes" id="UP000739411"/>
    </source>
</evidence>
<feature type="domain" description="DUF802" evidence="2">
    <location>
        <begin position="415"/>
        <end position="467"/>
    </location>
</feature>
<feature type="domain" description="DUF802" evidence="2">
    <location>
        <begin position="320"/>
        <end position="372"/>
    </location>
</feature>
<dbReference type="Pfam" id="PF05650">
    <property type="entry name" value="DUF802"/>
    <property type="match status" value="3"/>
</dbReference>
<evidence type="ECO:0000256" key="1">
    <source>
        <dbReference type="SAM" id="Phobius"/>
    </source>
</evidence>
<organism evidence="3 4">
    <name type="scientific">Candidatus Dechloromonas phosphorivorans</name>
    <dbReference type="NCBI Taxonomy" id="2899244"/>
    <lineage>
        <taxon>Bacteria</taxon>
        <taxon>Pseudomonadati</taxon>
        <taxon>Pseudomonadota</taxon>
        <taxon>Betaproteobacteria</taxon>
        <taxon>Rhodocyclales</taxon>
        <taxon>Azonexaceae</taxon>
        <taxon>Dechloromonas</taxon>
    </lineage>
</organism>